<proteinExistence type="inferred from homology"/>
<reference evidence="5" key="1">
    <citation type="submission" date="2020-10" db="EMBL/GenBank/DDBJ databases">
        <authorList>
            <person name="Gilroy R."/>
        </authorList>
    </citation>
    <scope>NUCLEOTIDE SEQUENCE</scope>
    <source>
        <strain evidence="5">17213</strain>
    </source>
</reference>
<dbReference type="Pfam" id="PF19289">
    <property type="entry name" value="PmbA_TldD_3rd"/>
    <property type="match status" value="1"/>
</dbReference>
<feature type="domain" description="Metalloprotease TldD/E central" evidence="4">
    <location>
        <begin position="133"/>
        <end position="235"/>
    </location>
</feature>
<dbReference type="Proteomes" id="UP000823631">
    <property type="component" value="Unassembled WGS sequence"/>
</dbReference>
<organism evidence="5 6">
    <name type="scientific">Candidatus Avisuccinivibrio stercorigallinarum</name>
    <dbReference type="NCBI Taxonomy" id="2840704"/>
    <lineage>
        <taxon>Bacteria</taxon>
        <taxon>Pseudomonadati</taxon>
        <taxon>Pseudomonadota</taxon>
        <taxon>Gammaproteobacteria</taxon>
        <taxon>Aeromonadales</taxon>
        <taxon>Succinivibrionaceae</taxon>
        <taxon>Succinivibrionaceae incertae sedis</taxon>
        <taxon>Candidatus Avisuccinivibrio</taxon>
    </lineage>
</organism>
<keyword evidence="5" id="KW-0378">Hydrolase</keyword>
<dbReference type="GO" id="GO:0006508">
    <property type="term" value="P:proteolysis"/>
    <property type="evidence" value="ECO:0007669"/>
    <property type="project" value="InterPro"/>
</dbReference>
<evidence type="ECO:0000259" key="3">
    <source>
        <dbReference type="Pfam" id="PF19289"/>
    </source>
</evidence>
<dbReference type="InterPro" id="IPR035068">
    <property type="entry name" value="TldD/PmbA_N"/>
</dbReference>
<sequence>MANDAFHQELEQVGRGLEAKAQWAVEQALKAGADECVVSVSNASGIDVSTRRMKTENVTFNKNRSMGIVVYRNKKSGTASTTDLEKQSIADCIEAAVRIADNTDPDPCAGICDKADLCTEVKDFGLTYPMFADIDQAVELTAALEDDALSRKDPHIKDTDGAYFGSWIKSRVLATSNGFCQVQTGSSHSFGLTLIGESEGRMQRGGGFSTAPDFEGLSPGKVVVDEAMEETLGRLNARKPRTGRYNVIFTKNAARSLWSHLRAAISGRSIYLQSSFLCGRLGEQILPSFITIHEDPHVYREPGSRSFDSEGAATFAQDWVRDGVLQEYLLSSYSARKLGLRTNAHSGGIGTVYFKADAEHQKSLNELMAMAGEGLVIDQAIGQGVDIVSGNYSRGASGFYFKDGRRQYAVQEFTVAANLKDLYLQIAALGTDIDERFRYKAGSILIPDLAVSAA</sequence>
<dbReference type="PANTHER" id="PTHR43421:SF1">
    <property type="entry name" value="METALLOPROTEASE PMBA"/>
    <property type="match status" value="1"/>
</dbReference>
<dbReference type="InterPro" id="IPR045570">
    <property type="entry name" value="Metalloprtase-TldD/E_cen_dom"/>
</dbReference>
<comment type="similarity">
    <text evidence="1">Belongs to the peptidase U62 family.</text>
</comment>
<comment type="caution">
    <text evidence="5">The sequence shown here is derived from an EMBL/GenBank/DDBJ whole genome shotgun (WGS) entry which is preliminary data.</text>
</comment>
<dbReference type="InterPro" id="IPR045569">
    <property type="entry name" value="Metalloprtase-TldD/E_C"/>
</dbReference>
<keyword evidence="5" id="KW-0482">Metalloprotease</keyword>
<evidence type="ECO:0000313" key="5">
    <source>
        <dbReference type="EMBL" id="MBO8416177.1"/>
    </source>
</evidence>
<dbReference type="PANTHER" id="PTHR43421">
    <property type="entry name" value="METALLOPROTEASE PMBA"/>
    <property type="match status" value="1"/>
</dbReference>
<feature type="domain" description="Metalloprotease TldD/E N-terminal" evidence="2">
    <location>
        <begin position="37"/>
        <end position="100"/>
    </location>
</feature>
<evidence type="ECO:0000259" key="2">
    <source>
        <dbReference type="Pfam" id="PF01523"/>
    </source>
</evidence>
<dbReference type="Gene3D" id="3.30.2290.10">
    <property type="entry name" value="PmbA/TldD superfamily"/>
    <property type="match status" value="1"/>
</dbReference>
<gene>
    <name evidence="5" type="ORF">IAB19_07355</name>
</gene>
<evidence type="ECO:0000313" key="6">
    <source>
        <dbReference type="Proteomes" id="UP000823631"/>
    </source>
</evidence>
<dbReference type="GO" id="GO:0005829">
    <property type="term" value="C:cytosol"/>
    <property type="evidence" value="ECO:0007669"/>
    <property type="project" value="TreeGrafter"/>
</dbReference>
<dbReference type="GO" id="GO:0008237">
    <property type="term" value="F:metallopeptidase activity"/>
    <property type="evidence" value="ECO:0007669"/>
    <property type="project" value="UniProtKB-KW"/>
</dbReference>
<name>A0A9D9DC41_9GAMM</name>
<feature type="domain" description="Metalloprotease TldD/E C-terminal" evidence="3">
    <location>
        <begin position="242"/>
        <end position="452"/>
    </location>
</feature>
<dbReference type="Pfam" id="PF19290">
    <property type="entry name" value="PmbA_TldD_2nd"/>
    <property type="match status" value="1"/>
</dbReference>
<reference evidence="5" key="2">
    <citation type="journal article" date="2021" name="PeerJ">
        <title>Extensive microbial diversity within the chicken gut microbiome revealed by metagenomics and culture.</title>
        <authorList>
            <person name="Gilroy R."/>
            <person name="Ravi A."/>
            <person name="Getino M."/>
            <person name="Pursley I."/>
            <person name="Horton D.L."/>
            <person name="Alikhan N.F."/>
            <person name="Baker D."/>
            <person name="Gharbi K."/>
            <person name="Hall N."/>
            <person name="Watson M."/>
            <person name="Adriaenssens E.M."/>
            <person name="Foster-Nyarko E."/>
            <person name="Jarju S."/>
            <person name="Secka A."/>
            <person name="Antonio M."/>
            <person name="Oren A."/>
            <person name="Chaudhuri R.R."/>
            <person name="La Ragione R."/>
            <person name="Hildebrand F."/>
            <person name="Pallen M.J."/>
        </authorList>
    </citation>
    <scope>NUCLEOTIDE SEQUENCE</scope>
    <source>
        <strain evidence="5">17213</strain>
    </source>
</reference>
<dbReference type="Pfam" id="PF01523">
    <property type="entry name" value="PmbA_TldD_1st"/>
    <property type="match status" value="1"/>
</dbReference>
<dbReference type="InterPro" id="IPR047657">
    <property type="entry name" value="PmbA"/>
</dbReference>
<dbReference type="SUPFAM" id="SSF111283">
    <property type="entry name" value="Putative modulator of DNA gyrase, PmbA/TldD"/>
    <property type="match status" value="1"/>
</dbReference>
<protein>
    <submittedName>
        <fullName evidence="5">Metalloprotease PmbA</fullName>
    </submittedName>
</protein>
<keyword evidence="5" id="KW-0645">Protease</keyword>
<accession>A0A9D9DC41</accession>
<dbReference type="EMBL" id="JADINH010000154">
    <property type="protein sequence ID" value="MBO8416177.1"/>
    <property type="molecule type" value="Genomic_DNA"/>
</dbReference>
<dbReference type="InterPro" id="IPR036059">
    <property type="entry name" value="TldD/PmbA_sf"/>
</dbReference>
<evidence type="ECO:0000259" key="4">
    <source>
        <dbReference type="Pfam" id="PF19290"/>
    </source>
</evidence>
<dbReference type="AlphaFoldDB" id="A0A9D9DC41"/>
<dbReference type="InterPro" id="IPR002510">
    <property type="entry name" value="Metalloprtase-TldD/E_N"/>
</dbReference>
<evidence type="ECO:0000256" key="1">
    <source>
        <dbReference type="ARBA" id="ARBA00005836"/>
    </source>
</evidence>